<dbReference type="OrthoDB" id="3235497at2"/>
<reference evidence="1 2" key="1">
    <citation type="journal article" date="2009" name="Stand. Genomic Sci.">
        <title>Complete genome sequence of Stackebrandtia nassauensis type strain (LLR-40K-21).</title>
        <authorList>
            <person name="Munk C."/>
            <person name="Lapidus A."/>
            <person name="Copeland A."/>
            <person name="Jando M."/>
            <person name="Mayilraj S."/>
            <person name="Glavina Del Rio T."/>
            <person name="Nolan M."/>
            <person name="Chen F."/>
            <person name="Lucas S."/>
            <person name="Tice H."/>
            <person name="Cheng J.F."/>
            <person name="Han C."/>
            <person name="Detter J.C."/>
            <person name="Bruce D."/>
            <person name="Goodwin L."/>
            <person name="Chain P."/>
            <person name="Pitluck S."/>
            <person name="Goker M."/>
            <person name="Ovchinikova G."/>
            <person name="Pati A."/>
            <person name="Ivanova N."/>
            <person name="Mavromatis K."/>
            <person name="Chen A."/>
            <person name="Palaniappan K."/>
            <person name="Land M."/>
            <person name="Hauser L."/>
            <person name="Chang Y.J."/>
            <person name="Jeffries C.D."/>
            <person name="Bristow J."/>
            <person name="Eisen J.A."/>
            <person name="Markowitz V."/>
            <person name="Hugenholtz P."/>
            <person name="Kyrpides N.C."/>
            <person name="Klenk H.P."/>
        </authorList>
    </citation>
    <scope>NUCLEOTIDE SEQUENCE [LARGE SCALE GENOMIC DNA]</scope>
    <source>
        <strain evidence="2">DSM 44728 / CIP 108903 / NRRL B-16338 / NBRC 102104 / LLR-40K-21</strain>
    </source>
</reference>
<dbReference type="Proteomes" id="UP000000844">
    <property type="component" value="Chromosome"/>
</dbReference>
<keyword evidence="2" id="KW-1185">Reference proteome</keyword>
<name>D3Q374_STANL</name>
<organism evidence="1 2">
    <name type="scientific">Stackebrandtia nassauensis (strain DSM 44728 / CIP 108903 / NRRL B-16338 / NBRC 102104 / LLR-40K-21)</name>
    <dbReference type="NCBI Taxonomy" id="446470"/>
    <lineage>
        <taxon>Bacteria</taxon>
        <taxon>Bacillati</taxon>
        <taxon>Actinomycetota</taxon>
        <taxon>Actinomycetes</taxon>
        <taxon>Glycomycetales</taxon>
        <taxon>Glycomycetaceae</taxon>
        <taxon>Stackebrandtia</taxon>
    </lineage>
</organism>
<evidence type="ECO:0000313" key="1">
    <source>
        <dbReference type="EMBL" id="ADD40044.1"/>
    </source>
</evidence>
<dbReference type="KEGG" id="sna:Snas_0326"/>
<dbReference type="AlphaFoldDB" id="D3Q374"/>
<dbReference type="RefSeq" id="WP_013015615.1">
    <property type="nucleotide sequence ID" value="NC_013947.1"/>
</dbReference>
<dbReference type="HOGENOM" id="CLU_2620329_0_0_11"/>
<accession>D3Q374</accession>
<sequence length="78" mass="8794">MSNIDTLLEAADEWREAVNIFDTEMAERHQDFFYGLVGSLTESGTITPTDAGQIIATTGRYLQYGQRDDLENVLHELV</sequence>
<dbReference type="EMBL" id="CP001778">
    <property type="protein sequence ID" value="ADD40044.1"/>
    <property type="molecule type" value="Genomic_DNA"/>
</dbReference>
<proteinExistence type="predicted"/>
<protein>
    <submittedName>
        <fullName evidence="1">Uncharacterized protein</fullName>
    </submittedName>
</protein>
<evidence type="ECO:0000313" key="2">
    <source>
        <dbReference type="Proteomes" id="UP000000844"/>
    </source>
</evidence>
<gene>
    <name evidence="1" type="ordered locus">Snas_0326</name>
</gene>